<evidence type="ECO:0008006" key="3">
    <source>
        <dbReference type="Google" id="ProtNLM"/>
    </source>
</evidence>
<accession>A0ABR9AWN1</accession>
<evidence type="ECO:0000313" key="2">
    <source>
        <dbReference type="Proteomes" id="UP000634529"/>
    </source>
</evidence>
<reference evidence="1 2" key="1">
    <citation type="submission" date="2020-09" db="EMBL/GenBank/DDBJ databases">
        <title>Paenibacillus sp. CAU 1523 isolated from sand of Haeundae Beach.</title>
        <authorList>
            <person name="Kim W."/>
        </authorList>
    </citation>
    <scope>NUCLEOTIDE SEQUENCE [LARGE SCALE GENOMIC DNA]</scope>
    <source>
        <strain evidence="1 2">CAU 1523</strain>
    </source>
</reference>
<organism evidence="1 2">
    <name type="scientific">Paenibacillus arenosi</name>
    <dbReference type="NCBI Taxonomy" id="2774142"/>
    <lineage>
        <taxon>Bacteria</taxon>
        <taxon>Bacillati</taxon>
        <taxon>Bacillota</taxon>
        <taxon>Bacilli</taxon>
        <taxon>Bacillales</taxon>
        <taxon>Paenibacillaceae</taxon>
        <taxon>Paenibacillus</taxon>
    </lineage>
</organism>
<dbReference type="Proteomes" id="UP000634529">
    <property type="component" value="Unassembled WGS sequence"/>
</dbReference>
<keyword evidence="2" id="KW-1185">Reference proteome</keyword>
<protein>
    <recommendedName>
        <fullName evidence="3">DUF1292 domain-containing protein</fullName>
    </recommendedName>
</protein>
<gene>
    <name evidence="1" type="ORF">IFO66_04865</name>
</gene>
<name>A0ABR9AWN1_9BACL</name>
<dbReference type="EMBL" id="JACYTN010000002">
    <property type="protein sequence ID" value="MBD8497632.1"/>
    <property type="molecule type" value="Genomic_DNA"/>
</dbReference>
<dbReference type="RefSeq" id="WP_192024038.1">
    <property type="nucleotide sequence ID" value="NZ_JACYTN010000002.1"/>
</dbReference>
<evidence type="ECO:0000313" key="1">
    <source>
        <dbReference type="EMBL" id="MBD8497632.1"/>
    </source>
</evidence>
<comment type="caution">
    <text evidence="1">The sequence shown here is derived from an EMBL/GenBank/DDBJ whole genome shotgun (WGS) entry which is preliminary data.</text>
</comment>
<sequence length="93" mass="10661">MSVQNEVHIVSAQMKTDVEGAYLGTVVFKLEGYQHPYELTIYSKKGKEWDYSLHYTSESGVEEELLKLDERLEEDDELFDTLLEAAQQAGETI</sequence>
<proteinExistence type="predicted"/>